<dbReference type="SUPFAM" id="SSF55174">
    <property type="entry name" value="Alpha-L RNA-binding motif"/>
    <property type="match status" value="1"/>
</dbReference>
<feature type="region of interest" description="Disordered" evidence="2">
    <location>
        <begin position="1"/>
        <end position="36"/>
    </location>
</feature>
<accession>A0A4R1XYM0</accession>
<dbReference type="PROSITE" id="PS50889">
    <property type="entry name" value="S4"/>
    <property type="match status" value="1"/>
</dbReference>
<dbReference type="AlphaFoldDB" id="A0A4R1XYM0"/>
<dbReference type="InterPro" id="IPR002942">
    <property type="entry name" value="S4_RNA-bd"/>
</dbReference>
<evidence type="ECO:0000313" key="5">
    <source>
        <dbReference type="Proteomes" id="UP000294963"/>
    </source>
</evidence>
<evidence type="ECO:0000256" key="1">
    <source>
        <dbReference type="PROSITE-ProRule" id="PRU00182"/>
    </source>
</evidence>
<dbReference type="Proteomes" id="UP000294963">
    <property type="component" value="Unassembled WGS sequence"/>
</dbReference>
<evidence type="ECO:0000313" key="4">
    <source>
        <dbReference type="EMBL" id="TCM68402.1"/>
    </source>
</evidence>
<feature type="domain" description="RNA-binding S4" evidence="3">
    <location>
        <begin position="40"/>
        <end position="105"/>
    </location>
</feature>
<dbReference type="SMART" id="SM00363">
    <property type="entry name" value="S4"/>
    <property type="match status" value="1"/>
</dbReference>
<reference evidence="4 5" key="1">
    <citation type="submission" date="2019-03" db="EMBL/GenBank/DDBJ databases">
        <title>Genomic analyses of the natural microbiome of Caenorhabditis elegans.</title>
        <authorList>
            <person name="Samuel B."/>
        </authorList>
    </citation>
    <scope>NUCLEOTIDE SEQUENCE [LARGE SCALE GENOMIC DNA]</scope>
    <source>
        <strain evidence="4 5">JUb89</strain>
    </source>
</reference>
<evidence type="ECO:0000259" key="3">
    <source>
        <dbReference type="SMART" id="SM00363"/>
    </source>
</evidence>
<keyword evidence="4" id="KW-0346">Stress response</keyword>
<feature type="compositionally biased region" description="Low complexity" evidence="2">
    <location>
        <begin position="12"/>
        <end position="24"/>
    </location>
</feature>
<dbReference type="CDD" id="cd00165">
    <property type="entry name" value="S4"/>
    <property type="match status" value="1"/>
</dbReference>
<dbReference type="Gene3D" id="3.10.290.10">
    <property type="entry name" value="RNA-binding S4 domain"/>
    <property type="match status" value="1"/>
</dbReference>
<comment type="caution">
    <text evidence="4">The sequence shown here is derived from an EMBL/GenBank/DDBJ whole genome shotgun (WGS) entry which is preliminary data.</text>
</comment>
<keyword evidence="5" id="KW-1185">Reference proteome</keyword>
<dbReference type="InterPro" id="IPR036986">
    <property type="entry name" value="S4_RNA-bd_sf"/>
</dbReference>
<dbReference type="EMBL" id="SLVJ01000005">
    <property type="protein sequence ID" value="TCM68402.1"/>
    <property type="molecule type" value="Genomic_DNA"/>
</dbReference>
<evidence type="ECO:0000256" key="2">
    <source>
        <dbReference type="SAM" id="MobiDB-lite"/>
    </source>
</evidence>
<dbReference type="Pfam" id="PF01479">
    <property type="entry name" value="S4"/>
    <property type="match status" value="1"/>
</dbReference>
<proteinExistence type="predicted"/>
<organism evidence="4 5">
    <name type="scientific">Acinetobacter calcoaceticus</name>
    <dbReference type="NCBI Taxonomy" id="471"/>
    <lineage>
        <taxon>Bacteria</taxon>
        <taxon>Pseudomonadati</taxon>
        <taxon>Pseudomonadota</taxon>
        <taxon>Gammaproteobacteria</taxon>
        <taxon>Moraxellales</taxon>
        <taxon>Moraxellaceae</taxon>
        <taxon>Acinetobacter</taxon>
        <taxon>Acinetobacter calcoaceticus/baumannii complex</taxon>
    </lineage>
</organism>
<dbReference type="GO" id="GO:0003723">
    <property type="term" value="F:RNA binding"/>
    <property type="evidence" value="ECO:0007669"/>
    <property type="project" value="UniProtKB-KW"/>
</dbReference>
<dbReference type="OrthoDB" id="9797176at2"/>
<gene>
    <name evidence="4" type="ORF">EC844_105105</name>
</gene>
<protein>
    <submittedName>
        <fullName evidence="4">Heat shock protein Hsp15</fullName>
    </submittedName>
</protein>
<name>A0A4R1XYM0_ACICA</name>
<keyword evidence="1" id="KW-0694">RNA-binding</keyword>
<sequence>MSKRSLAQKAKSLNTNSNNTSGNSKHNDKSSTAQQSHASMRIDKWLWAARFFKTRSVAKEAIEGGKVHHDNIRVKVSKEVRVGMQLTIKQGMDKKTVEILGLSNQRGPAPIAQQLYQETAVSIARRELLSTQRKLHNLARPEHRPTKKDRRLINKFKQQNDHSFDHEWNPSAD</sequence>